<feature type="compositionally biased region" description="Basic and acidic residues" evidence="1">
    <location>
        <begin position="382"/>
        <end position="394"/>
    </location>
</feature>
<proteinExistence type="predicted"/>
<feature type="region of interest" description="Disordered" evidence="1">
    <location>
        <begin position="340"/>
        <end position="394"/>
    </location>
</feature>
<evidence type="ECO:0000256" key="1">
    <source>
        <dbReference type="SAM" id="MobiDB-lite"/>
    </source>
</evidence>
<feature type="transmembrane region" description="Helical" evidence="2">
    <location>
        <begin position="313"/>
        <end position="336"/>
    </location>
</feature>
<dbReference type="AlphaFoldDB" id="A0A6N3JX96"/>
<dbReference type="RefSeq" id="WP_114919026.1">
    <property type="nucleotide sequence ID" value="NZ_CP031263.1"/>
</dbReference>
<evidence type="ECO:0000313" key="3">
    <source>
        <dbReference type="EMBL" id="AXH89506.1"/>
    </source>
</evidence>
<keyword evidence="2" id="KW-0472">Membrane</keyword>
<dbReference type="EMBL" id="CP031263">
    <property type="protein sequence ID" value="AXH89506.1"/>
    <property type="molecule type" value="Genomic_DNA"/>
</dbReference>
<protein>
    <submittedName>
        <fullName evidence="3">Uncharacterized protein</fullName>
    </submittedName>
</protein>
<accession>A0A6N3JX96</accession>
<gene>
    <name evidence="3" type="ORF">DVH21_05875</name>
</gene>
<reference evidence="3 4" key="1">
    <citation type="submission" date="2018-07" db="EMBL/GenBank/DDBJ databases">
        <authorList>
            <person name="Ye Y."/>
        </authorList>
    </citation>
    <scope>NUCLEOTIDE SEQUENCE [LARGE SCALE GENOMIC DNA]</scope>
    <source>
        <strain evidence="4">H14(2018)</strain>
    </source>
</reference>
<name>A0A6N3JX96_9ACTN</name>
<keyword evidence="2" id="KW-1133">Transmembrane helix</keyword>
<feature type="compositionally biased region" description="Basic and acidic residues" evidence="1">
    <location>
        <begin position="340"/>
        <end position="352"/>
    </location>
</feature>
<evidence type="ECO:0000313" key="4">
    <source>
        <dbReference type="Proteomes" id="UP000253958"/>
    </source>
</evidence>
<sequence length="394" mass="41735">MTVPASRVRRRPAVPGRTLALVLVLVLALLAPLGLIFVQAERDFADDHDLVSRERLGVRYLRALGPVTDTLVEAQAIAVAEGAVSRASLAAAIEGVAEVDNAVGDELRTHERWAGLRAKLEALPDRGIGDPEAAYRAYGEASDLLLALYRKVRESSGLIRDPRSDSFFLQDGIGGDLPTATVLAGRLVDLARLSAKRPAAERARVGAELAELRVSALGPATDLVADLRSAVDSSESTDLGANVLTPLDTYQRSLETFAVYSAPGAGRSAPSTDQLTRAGISAQNAAKQLRTVILDQLDALLRERLDALERDRLLGRIAAGAAVVLIAGIVALHVAALRRDRSRATPARREPAEAGPAPTVHPEPPLTAPGADRQPVAVGHGGDADRWRPFDAAR</sequence>
<evidence type="ECO:0000256" key="2">
    <source>
        <dbReference type="SAM" id="Phobius"/>
    </source>
</evidence>
<reference evidence="3 4" key="2">
    <citation type="submission" date="2018-08" db="EMBL/GenBank/DDBJ databases">
        <title>Streptomyces kandeliansis sp. nov., an endophytic bacterium isolated from mangrove plant.</title>
        <authorList>
            <person name="Wang R."/>
        </authorList>
    </citation>
    <scope>NUCLEOTIDE SEQUENCE [LARGE SCALE GENOMIC DNA]</scope>
    <source>
        <strain evidence="4">H14(2018)</strain>
    </source>
</reference>
<dbReference type="Proteomes" id="UP000253958">
    <property type="component" value="Chromosome"/>
</dbReference>
<organism evidence="3 4">
    <name type="scientific">Micromonospora aurantiaca</name>
    <name type="common">nom. illeg.</name>
    <dbReference type="NCBI Taxonomy" id="47850"/>
    <lineage>
        <taxon>Bacteria</taxon>
        <taxon>Bacillati</taxon>
        <taxon>Actinomycetota</taxon>
        <taxon>Actinomycetes</taxon>
        <taxon>Micromonosporales</taxon>
        <taxon>Micromonosporaceae</taxon>
        <taxon>Micromonospora</taxon>
    </lineage>
</organism>
<keyword evidence="2" id="KW-0812">Transmembrane</keyword>